<dbReference type="RefSeq" id="WP_007984814.1">
    <property type="nucleotide sequence ID" value="NZ_BAEM01000007.1"/>
</dbReference>
<dbReference type="AlphaFoldDB" id="A0AAV3UU38"/>
<protein>
    <submittedName>
        <fullName evidence="2">Uncharacterized protein</fullName>
    </submittedName>
</protein>
<evidence type="ECO:0000313" key="2">
    <source>
        <dbReference type="EMBL" id="GAC08556.1"/>
    </source>
</evidence>
<evidence type="ECO:0000313" key="3">
    <source>
        <dbReference type="Proteomes" id="UP000006320"/>
    </source>
</evidence>
<dbReference type="Proteomes" id="UP000006320">
    <property type="component" value="Unassembled WGS sequence"/>
</dbReference>
<proteinExistence type="predicted"/>
<sequence length="130" mass="12983">MKLINTLLTATFILGTTVIGATQANAAGSVQHSAQASKHSALALTEGVASTAKVASVAVAAPLIVTGGVSLVTGSVIVEAADSIKSSHSSHSHAHKNTQVAPLVISDATVTVDPAPNQVIIIQNNNTQGQ</sequence>
<feature type="chain" id="PRO_5043663115" evidence="1">
    <location>
        <begin position="27"/>
        <end position="130"/>
    </location>
</feature>
<feature type="signal peptide" evidence="1">
    <location>
        <begin position="1"/>
        <end position="26"/>
    </location>
</feature>
<accession>A0AAV3UU38</accession>
<keyword evidence="1" id="KW-0732">Signal</keyword>
<reference evidence="2 3" key="1">
    <citation type="journal article" date="2017" name="Antonie Van Leeuwenhoek">
        <title>Rhizobium rhizosphaerae sp. nov., a novel species isolated from rice rhizosphere.</title>
        <authorList>
            <person name="Zhao J.J."/>
            <person name="Zhang J."/>
            <person name="Zhang R.J."/>
            <person name="Zhang C.W."/>
            <person name="Yin H.Q."/>
            <person name="Zhang X.X."/>
        </authorList>
    </citation>
    <scope>NUCLEOTIDE SEQUENCE [LARGE SCALE GENOMIC DNA]</scope>
    <source>
        <strain evidence="2 3">S18K6</strain>
    </source>
</reference>
<gene>
    <name evidence="2" type="ORF">GCHA_0593</name>
</gene>
<comment type="caution">
    <text evidence="2">The sequence shown here is derived from an EMBL/GenBank/DDBJ whole genome shotgun (WGS) entry which is preliminary data.</text>
</comment>
<evidence type="ECO:0000256" key="1">
    <source>
        <dbReference type="SAM" id="SignalP"/>
    </source>
</evidence>
<organism evidence="2 3">
    <name type="scientific">Paraglaciecola chathamensis S18K6</name>
    <dbReference type="NCBI Taxonomy" id="1127672"/>
    <lineage>
        <taxon>Bacteria</taxon>
        <taxon>Pseudomonadati</taxon>
        <taxon>Pseudomonadota</taxon>
        <taxon>Gammaproteobacteria</taxon>
        <taxon>Alteromonadales</taxon>
        <taxon>Alteromonadaceae</taxon>
        <taxon>Paraglaciecola</taxon>
    </lineage>
</organism>
<dbReference type="EMBL" id="BAEM01000007">
    <property type="protein sequence ID" value="GAC08556.1"/>
    <property type="molecule type" value="Genomic_DNA"/>
</dbReference>
<name>A0AAV3UU38_9ALTE</name>